<feature type="region of interest" description="Disordered" evidence="2">
    <location>
        <begin position="1"/>
        <end position="30"/>
    </location>
</feature>
<dbReference type="Pfam" id="PF05755">
    <property type="entry name" value="REF"/>
    <property type="match status" value="2"/>
</dbReference>
<dbReference type="PANTHER" id="PTHR33732">
    <property type="entry name" value="REF/SRPP-LIKE PROTEIN OS05G0151300/LOC_OS05G05940"/>
    <property type="match status" value="1"/>
</dbReference>
<proteinExistence type="inferred from homology"/>
<comment type="similarity">
    <text evidence="1">Belongs to the REF/SRPP family.</text>
</comment>
<evidence type="ECO:0000256" key="1">
    <source>
        <dbReference type="ARBA" id="ARBA00009737"/>
    </source>
</evidence>
<protein>
    <submittedName>
        <fullName evidence="3">Uncharacterized protein</fullName>
    </submittedName>
</protein>
<comment type="caution">
    <text evidence="3">The sequence shown here is derived from an EMBL/GenBank/DDBJ whole genome shotgun (WGS) entry which is preliminary data.</text>
</comment>
<dbReference type="EMBL" id="JAUUTY010000004">
    <property type="protein sequence ID" value="KAK1650135.1"/>
    <property type="molecule type" value="Genomic_DNA"/>
</dbReference>
<organism evidence="3 4">
    <name type="scientific">Lolium multiflorum</name>
    <name type="common">Italian ryegrass</name>
    <name type="synonym">Lolium perenne subsp. multiflorum</name>
    <dbReference type="NCBI Taxonomy" id="4521"/>
    <lineage>
        <taxon>Eukaryota</taxon>
        <taxon>Viridiplantae</taxon>
        <taxon>Streptophyta</taxon>
        <taxon>Embryophyta</taxon>
        <taxon>Tracheophyta</taxon>
        <taxon>Spermatophyta</taxon>
        <taxon>Magnoliopsida</taxon>
        <taxon>Liliopsida</taxon>
        <taxon>Poales</taxon>
        <taxon>Poaceae</taxon>
        <taxon>BOP clade</taxon>
        <taxon>Pooideae</taxon>
        <taxon>Poodae</taxon>
        <taxon>Poeae</taxon>
        <taxon>Poeae Chloroplast Group 2 (Poeae type)</taxon>
        <taxon>Loliodinae</taxon>
        <taxon>Loliinae</taxon>
        <taxon>Lolium</taxon>
    </lineage>
</organism>
<evidence type="ECO:0000256" key="2">
    <source>
        <dbReference type="SAM" id="MobiDB-lite"/>
    </source>
</evidence>
<evidence type="ECO:0000313" key="4">
    <source>
        <dbReference type="Proteomes" id="UP001231189"/>
    </source>
</evidence>
<keyword evidence="4" id="KW-1185">Reference proteome</keyword>
<sequence>MAAEAESQAHQNPSEPSREEEEDDKPKAVPRPRLRRLELVRIAAARAVVCLVALYGLAKSRAGTHRPKVDTVESVVGRVVGPVYARFRGTPLVLLVFLDRKVDEMVLKLDRKLRSSLKAASSRAYAAAQAAPGVAKELLATGADHASRSAYVKKVAQVAVPAAVHWAEKYNRAVAGSRCIPRVPTKLIAKFFTDRGVEVEVNDAR</sequence>
<dbReference type="Proteomes" id="UP001231189">
    <property type="component" value="Unassembled WGS sequence"/>
</dbReference>
<name>A0AAD8WC52_LOLMU</name>
<accession>A0AAD8WC52</accession>
<gene>
    <name evidence="3" type="ORF">QYE76_067940</name>
</gene>
<dbReference type="InterPro" id="IPR008802">
    <property type="entry name" value="REF"/>
</dbReference>
<dbReference type="PANTHER" id="PTHR33732:SF3">
    <property type="entry name" value="OS07G0671800 PROTEIN"/>
    <property type="match status" value="1"/>
</dbReference>
<reference evidence="3" key="1">
    <citation type="submission" date="2023-07" db="EMBL/GenBank/DDBJ databases">
        <title>A chromosome-level genome assembly of Lolium multiflorum.</title>
        <authorList>
            <person name="Chen Y."/>
            <person name="Copetti D."/>
            <person name="Kolliker R."/>
            <person name="Studer B."/>
        </authorList>
    </citation>
    <scope>NUCLEOTIDE SEQUENCE</scope>
    <source>
        <strain evidence="3">02402/16</strain>
        <tissue evidence="3">Leaf</tissue>
    </source>
</reference>
<evidence type="ECO:0000313" key="3">
    <source>
        <dbReference type="EMBL" id="KAK1650135.1"/>
    </source>
</evidence>
<dbReference type="AlphaFoldDB" id="A0AAD8WC52"/>